<evidence type="ECO:0000256" key="1">
    <source>
        <dbReference type="SAM" id="MobiDB-lite"/>
    </source>
</evidence>
<dbReference type="EMBL" id="JAACFV010000016">
    <property type="protein sequence ID" value="KAF7511916.1"/>
    <property type="molecule type" value="Genomic_DNA"/>
</dbReference>
<dbReference type="InterPro" id="IPR014848">
    <property type="entry name" value="Rgp1"/>
</dbReference>
<accession>A0A8H7E9P2</accession>
<proteinExistence type="predicted"/>
<evidence type="ECO:0000313" key="3">
    <source>
        <dbReference type="Proteomes" id="UP000606974"/>
    </source>
</evidence>
<keyword evidence="3" id="KW-1185">Reference proteome</keyword>
<organism evidence="2 3">
    <name type="scientific">Endocarpon pusillum</name>
    <dbReference type="NCBI Taxonomy" id="364733"/>
    <lineage>
        <taxon>Eukaryota</taxon>
        <taxon>Fungi</taxon>
        <taxon>Dikarya</taxon>
        <taxon>Ascomycota</taxon>
        <taxon>Pezizomycotina</taxon>
        <taxon>Eurotiomycetes</taxon>
        <taxon>Chaetothyriomycetidae</taxon>
        <taxon>Verrucariales</taxon>
        <taxon>Verrucariaceae</taxon>
        <taxon>Endocarpon</taxon>
    </lineage>
</organism>
<dbReference type="OrthoDB" id="1918at2759"/>
<name>A0A8H7E9P2_9EURO</name>
<feature type="region of interest" description="Disordered" evidence="1">
    <location>
        <begin position="80"/>
        <end position="160"/>
    </location>
</feature>
<feature type="region of interest" description="Disordered" evidence="1">
    <location>
        <begin position="204"/>
        <end position="268"/>
    </location>
</feature>
<feature type="compositionally biased region" description="Polar residues" evidence="1">
    <location>
        <begin position="91"/>
        <end position="100"/>
    </location>
</feature>
<evidence type="ECO:0000313" key="2">
    <source>
        <dbReference type="EMBL" id="KAF7511916.1"/>
    </source>
</evidence>
<dbReference type="AlphaFoldDB" id="A0A8H7E9P2"/>
<comment type="caution">
    <text evidence="2">The sequence shown here is derived from an EMBL/GenBank/DDBJ whole genome shotgun (WGS) entry which is preliminary data.</text>
</comment>
<feature type="region of interest" description="Disordered" evidence="1">
    <location>
        <begin position="548"/>
        <end position="567"/>
    </location>
</feature>
<feature type="compositionally biased region" description="Polar residues" evidence="1">
    <location>
        <begin position="257"/>
        <end position="268"/>
    </location>
</feature>
<dbReference type="PANTHER" id="PTHR12507">
    <property type="entry name" value="REDUCED GROWTH PHENOTYPE 1 RGP1, YEAST -RELATED"/>
    <property type="match status" value="1"/>
</dbReference>
<feature type="compositionally biased region" description="Basic residues" evidence="1">
    <location>
        <begin position="81"/>
        <end position="90"/>
    </location>
</feature>
<gene>
    <name evidence="2" type="ORF">GJ744_003149</name>
</gene>
<dbReference type="Pfam" id="PF08737">
    <property type="entry name" value="Rgp1"/>
    <property type="match status" value="1"/>
</dbReference>
<sequence>MMSSNIHVFVRFKEQSIFAGEEIQSIITFKNVANIPDDITSETKTWRPGGWVPFANPAEHSGESGSLSSQTPRLTAINNHGARKASKSGHRNNASLNIPFTASPVPRSASWTASPVTRSGPVDNHQRSVSIISLGSPDAGNDEGQRPALPQRSRPTLNYGRSASLQVQHRGNDENYLELSSAFGTPELQASTQNEGNLLPRLKKSQRKDRADAQHASISGSTGSRSRKLSPPPQGFNFPSASEETSVVAPSTDHSRPSSNPQSTDEALQTAKSLTLETMGSLGQAFKVLAGTSVVGSNRSSGDFHSLSNPSQETLLSEQASNSFDRHVFRSPPMRQHYRVGSISKPKWISETLLMGYAQVNATFTLDGALVDQTPFEEVKRKSVLGGQAGGGVVGVQTSSNAGGILGGFNLNSIGESLGGLLGGADLSSLKEMKGLASTRAIPLLSTPQSLLFVDLSLAPGEEKSFSFRYILPKGLPASYKGTSIKIMYNLTIGVQVVPKAKAAQAVRRVNIPFKVFSGVNEDGEIFGHDLMQPYVILKDTAQSEAVDSASSFPERAPNAPGKSTEDSTKEFLTYVDSLLNKRRRRQSSSATIEPPRYLLTMNGSSMAKQAIDRAILLSKQSSSSHQSSSRFDIARNGKRIATIVLDRTLYRLGESVTASVDFSNPQMPCYSLRCSLESTENVNPALALRSAASITRLSRRVYRLQSENTLFAERIVFSPSIPTTASPTLLTSGVNLDWAIRFEFVTTLVTESVDDKEQAQDKELLESVTTDERGTILAAVETLQCETFEVSIPITVYGDTIVAGTDAEETVGLPI</sequence>
<reference evidence="2" key="1">
    <citation type="submission" date="2020-02" db="EMBL/GenBank/DDBJ databases">
        <authorList>
            <person name="Palmer J.M."/>
        </authorList>
    </citation>
    <scope>NUCLEOTIDE SEQUENCE</scope>
    <source>
        <strain evidence="2">EPUS1.4</strain>
        <tissue evidence="2">Thallus</tissue>
    </source>
</reference>
<dbReference type="Proteomes" id="UP000606974">
    <property type="component" value="Unassembled WGS sequence"/>
</dbReference>
<protein>
    <submittedName>
        <fullName evidence="2">Uncharacterized protein</fullName>
    </submittedName>
</protein>
<feature type="compositionally biased region" description="Polar residues" evidence="1">
    <location>
        <begin position="237"/>
        <end position="249"/>
    </location>
</feature>